<name>A0A646KQ46_STRJU</name>
<dbReference type="Proteomes" id="UP000419138">
    <property type="component" value="Unassembled WGS sequence"/>
</dbReference>
<keyword evidence="1" id="KW-0175">Coiled coil</keyword>
<dbReference type="EMBL" id="VCLA01000164">
    <property type="protein sequence ID" value="MQT03126.1"/>
    <property type="molecule type" value="Genomic_DNA"/>
</dbReference>
<evidence type="ECO:0000256" key="1">
    <source>
        <dbReference type="SAM" id="Coils"/>
    </source>
</evidence>
<sequence>MWRIVRSREYRRLHRHIAILQAALDSATTDAVQQSERSRRADAHATHLSDQLDGAARRLRQYTAAMDVYAIGSEAALVRYETRIDRLARAVARLRAELAKQKRVTSRLSGQLMDSMGYTEAERRLLDAALDRETS</sequence>
<comment type="caution">
    <text evidence="2">The sequence shown here is derived from an EMBL/GenBank/DDBJ whole genome shotgun (WGS) entry which is preliminary data.</text>
</comment>
<reference evidence="2 3" key="1">
    <citation type="submission" date="2019-05" db="EMBL/GenBank/DDBJ databases">
        <title>Comparative genomics and metabolomics analyses of clavulanic acid producing Streptomyces species provides insight into specialized metabolism and evolution of beta-lactam biosynthetic gene clusters.</title>
        <authorList>
            <person name="Moore M.A."/>
            <person name="Cruz-Morales P."/>
            <person name="Barona Gomez F."/>
            <person name="Kapil T."/>
        </authorList>
    </citation>
    <scope>NUCLEOTIDE SEQUENCE [LARGE SCALE GENOMIC DNA]</scope>
    <source>
        <strain evidence="2 3">NRRL 5741</strain>
    </source>
</reference>
<evidence type="ECO:0000313" key="2">
    <source>
        <dbReference type="EMBL" id="MQT03126.1"/>
    </source>
</evidence>
<accession>A0A646KQ46</accession>
<keyword evidence="3" id="KW-1185">Reference proteome</keyword>
<gene>
    <name evidence="2" type="ORF">FF041_23935</name>
</gene>
<proteinExistence type="predicted"/>
<organism evidence="2 3">
    <name type="scientific">Streptomyces jumonjinensis</name>
    <dbReference type="NCBI Taxonomy" id="1945"/>
    <lineage>
        <taxon>Bacteria</taxon>
        <taxon>Bacillati</taxon>
        <taxon>Actinomycetota</taxon>
        <taxon>Actinomycetes</taxon>
        <taxon>Kitasatosporales</taxon>
        <taxon>Streptomycetaceae</taxon>
        <taxon>Streptomyces</taxon>
    </lineage>
</organism>
<protein>
    <submittedName>
        <fullName evidence="2">Uncharacterized protein</fullName>
    </submittedName>
</protein>
<dbReference type="RefSeq" id="WP_153524685.1">
    <property type="nucleotide sequence ID" value="NZ_JBEPDZ010000017.1"/>
</dbReference>
<evidence type="ECO:0000313" key="3">
    <source>
        <dbReference type="Proteomes" id="UP000419138"/>
    </source>
</evidence>
<feature type="coiled-coil region" evidence="1">
    <location>
        <begin position="77"/>
        <end position="104"/>
    </location>
</feature>
<dbReference type="AlphaFoldDB" id="A0A646KQ46"/>